<sequence>MKNLITALSVLTLGTIVGNLSSNLKTNQKTEAVNTILNQDIKKVSNVDLSNITAENNVWKYLRTCLESFRK</sequence>
<reference evidence="1 2" key="1">
    <citation type="journal article" date="2022" name="Front. Microbiol.">
        <title>Male-killing mechanisms vary between Spiroplasma species.</title>
        <authorList>
            <person name="Arai H."/>
            <person name="Inoue M."/>
            <person name="Kageyama D."/>
        </authorList>
    </citation>
    <scope>NUCLEOTIDE SEQUENCE [LARGE SCALE GENOMIC DNA]</scope>
    <source>
        <strain evidence="2">sHm</strain>
    </source>
</reference>
<accession>A0ABM8BSG1</accession>
<keyword evidence="2" id="KW-1185">Reference proteome</keyword>
<evidence type="ECO:0000313" key="1">
    <source>
        <dbReference type="EMBL" id="BDT02638.1"/>
    </source>
</evidence>
<dbReference type="EMBL" id="AP026933">
    <property type="protein sequence ID" value="BDT02638.1"/>
    <property type="molecule type" value="Genomic_DNA"/>
</dbReference>
<name>A0ABM8BSG1_9MOLU</name>
<dbReference type="RefSeq" id="WP_281748934.1">
    <property type="nucleotide sequence ID" value="NZ_AP026933.1"/>
</dbReference>
<gene>
    <name evidence="1" type="ORF">SHM_02840</name>
</gene>
<evidence type="ECO:0000313" key="2">
    <source>
        <dbReference type="Proteomes" id="UP001163387"/>
    </source>
</evidence>
<organism evidence="1 2">
    <name type="scientific">Spiroplasma ixodetis</name>
    <dbReference type="NCBI Taxonomy" id="2141"/>
    <lineage>
        <taxon>Bacteria</taxon>
        <taxon>Bacillati</taxon>
        <taxon>Mycoplasmatota</taxon>
        <taxon>Mollicutes</taxon>
        <taxon>Entomoplasmatales</taxon>
        <taxon>Spiroplasmataceae</taxon>
        <taxon>Spiroplasma</taxon>
    </lineage>
</organism>
<evidence type="ECO:0008006" key="3">
    <source>
        <dbReference type="Google" id="ProtNLM"/>
    </source>
</evidence>
<dbReference type="Proteomes" id="UP001163387">
    <property type="component" value="Chromosome"/>
</dbReference>
<proteinExistence type="predicted"/>
<protein>
    <recommendedName>
        <fullName evidence="3">Lipoprotein</fullName>
    </recommendedName>
</protein>